<feature type="compositionally biased region" description="Polar residues" evidence="1">
    <location>
        <begin position="37"/>
        <end position="47"/>
    </location>
</feature>
<reference evidence="3" key="3">
    <citation type="submission" date="2025-05" db="UniProtKB">
        <authorList>
            <consortium name="EnsemblMetazoa"/>
        </authorList>
    </citation>
    <scope>IDENTIFICATION</scope>
</reference>
<dbReference type="AlphaFoldDB" id="A0A6P4E835"/>
<sequence>MWKWNHVIILFFIWPTSQGLENKTPSIDSKLPKEVPNSETFSSNKAKNNNDGRLKYKTAPIIKYVYYPYPYPMYPQFPPNGNYPPKGSYPPNGNYPPNGKNPNPWNPWGQNGINPYPPPKFPAPSGWKPPGPMAPPNSPSGLPAQPGENLSPLENQNIFNIKTA</sequence>
<feature type="chain" id="PRO_5027656441" evidence="2">
    <location>
        <begin position="20"/>
        <end position="164"/>
    </location>
</feature>
<feature type="compositionally biased region" description="Polar residues" evidence="1">
    <location>
        <begin position="152"/>
        <end position="164"/>
    </location>
</feature>
<keyword evidence="2" id="KW-0732">Signal</keyword>
<name>A0A6P4E835_DRORH</name>
<organism evidence="5">
    <name type="scientific">Drosophila rhopaloa</name>
    <name type="common">Fruit fly</name>
    <dbReference type="NCBI Taxonomy" id="1041015"/>
    <lineage>
        <taxon>Eukaryota</taxon>
        <taxon>Metazoa</taxon>
        <taxon>Ecdysozoa</taxon>
        <taxon>Arthropoda</taxon>
        <taxon>Hexapoda</taxon>
        <taxon>Insecta</taxon>
        <taxon>Pterygota</taxon>
        <taxon>Neoptera</taxon>
        <taxon>Endopterygota</taxon>
        <taxon>Diptera</taxon>
        <taxon>Brachycera</taxon>
        <taxon>Muscomorpha</taxon>
        <taxon>Ephydroidea</taxon>
        <taxon>Drosophilidae</taxon>
        <taxon>Drosophila</taxon>
        <taxon>Sophophora</taxon>
    </lineage>
</organism>
<evidence type="ECO:0000313" key="5">
    <source>
        <dbReference type="RefSeq" id="XP_016974162.1"/>
    </source>
</evidence>
<protein>
    <submittedName>
        <fullName evidence="5">Annexin A7</fullName>
    </submittedName>
</protein>
<gene>
    <name evidence="5" type="primary">LOC108040956</name>
    <name evidence="3" type="synonym">108040956</name>
</gene>
<feature type="compositionally biased region" description="Low complexity" evidence="1">
    <location>
        <begin position="83"/>
        <end position="114"/>
    </location>
</feature>
<accession>A0A6P4E835</accession>
<dbReference type="RefSeq" id="XP_016974162.1">
    <property type="nucleotide sequence ID" value="XM_017118673.1"/>
</dbReference>
<proteinExistence type="predicted"/>
<feature type="signal peptide" evidence="2">
    <location>
        <begin position="1"/>
        <end position="19"/>
    </location>
</feature>
<reference evidence="5" key="2">
    <citation type="submission" date="2025-04" db="UniProtKB">
        <authorList>
            <consortium name="RefSeq"/>
        </authorList>
    </citation>
    <scope>IDENTIFICATION</scope>
</reference>
<feature type="compositionally biased region" description="Pro residues" evidence="1">
    <location>
        <begin position="115"/>
        <end position="138"/>
    </location>
</feature>
<evidence type="ECO:0000313" key="3">
    <source>
        <dbReference type="EnsemblMetazoa" id="XP_016974162.1"/>
    </source>
</evidence>
<evidence type="ECO:0000256" key="2">
    <source>
        <dbReference type="SAM" id="SignalP"/>
    </source>
</evidence>
<dbReference type="Proteomes" id="UP001652680">
    <property type="component" value="Unassembled WGS sequence"/>
</dbReference>
<reference evidence="4" key="1">
    <citation type="journal article" date="2021" name="Elife">
        <title>Highly contiguous assemblies of 101 drosophilid genomes.</title>
        <authorList>
            <person name="Kim B.Y."/>
            <person name="Wang J.R."/>
            <person name="Miller D.E."/>
            <person name="Barmina O."/>
            <person name="Delaney E."/>
            <person name="Thompson A."/>
            <person name="Comeault A.A."/>
            <person name="Peede D."/>
            <person name="D'Agostino E.R."/>
            <person name="Pelaez J."/>
            <person name="Aguilar J.M."/>
            <person name="Haji D."/>
            <person name="Matsunaga T."/>
            <person name="Armstrong E.E."/>
            <person name="Zych M."/>
            <person name="Ogawa Y."/>
            <person name="Stamenkovic-Radak M."/>
            <person name="Jelic M."/>
            <person name="Veselinovic M.S."/>
            <person name="Tanaskovic M."/>
            <person name="Eric P."/>
            <person name="Gao J.J."/>
            <person name="Katoh T.K."/>
            <person name="Toda M.J."/>
            <person name="Watabe H."/>
            <person name="Watada M."/>
            <person name="Davis J.S."/>
            <person name="Moyle L.C."/>
            <person name="Manoli G."/>
            <person name="Bertolini E."/>
            <person name="Kostal V."/>
            <person name="Hawley R.S."/>
            <person name="Takahashi A."/>
            <person name="Jones C.D."/>
            <person name="Price D.K."/>
            <person name="Whiteman N."/>
            <person name="Kopp A."/>
            <person name="Matute D.R."/>
            <person name="Petrov D.A."/>
        </authorList>
    </citation>
    <scope>NUCLEOTIDE SEQUENCE [LARGE SCALE GENOMIC DNA]</scope>
</reference>
<keyword evidence="4" id="KW-1185">Reference proteome</keyword>
<evidence type="ECO:0000256" key="1">
    <source>
        <dbReference type="SAM" id="MobiDB-lite"/>
    </source>
</evidence>
<feature type="region of interest" description="Disordered" evidence="1">
    <location>
        <begin position="82"/>
        <end position="164"/>
    </location>
</feature>
<dbReference type="GeneID" id="108040956"/>
<feature type="region of interest" description="Disordered" evidence="1">
    <location>
        <begin position="25"/>
        <end position="52"/>
    </location>
</feature>
<dbReference type="EnsemblMetazoa" id="XM_017118673.1">
    <property type="protein sequence ID" value="XP_016974162.1"/>
    <property type="gene ID" value="LOC108040956"/>
</dbReference>
<evidence type="ECO:0000313" key="4">
    <source>
        <dbReference type="Proteomes" id="UP001652680"/>
    </source>
</evidence>